<keyword evidence="2" id="KW-1133">Transmembrane helix</keyword>
<feature type="region of interest" description="Disordered" evidence="1">
    <location>
        <begin position="187"/>
        <end position="289"/>
    </location>
</feature>
<feature type="compositionally biased region" description="Basic and acidic residues" evidence="1">
    <location>
        <begin position="328"/>
        <end position="339"/>
    </location>
</feature>
<keyword evidence="2" id="KW-0472">Membrane</keyword>
<feature type="compositionally biased region" description="Basic and acidic residues" evidence="1">
    <location>
        <begin position="461"/>
        <end position="483"/>
    </location>
</feature>
<evidence type="ECO:0000313" key="3">
    <source>
        <dbReference type="EMBL" id="PXX64068.1"/>
    </source>
</evidence>
<comment type="caution">
    <text evidence="3">The sequence shown here is derived from an EMBL/GenBank/DDBJ whole genome shotgun (WGS) entry which is preliminary data.</text>
</comment>
<proteinExistence type="predicted"/>
<dbReference type="Proteomes" id="UP000247569">
    <property type="component" value="Unassembled WGS sequence"/>
</dbReference>
<organism evidence="3 4">
    <name type="scientific">Nocardia tenerifensis</name>
    <dbReference type="NCBI Taxonomy" id="228006"/>
    <lineage>
        <taxon>Bacteria</taxon>
        <taxon>Bacillati</taxon>
        <taxon>Actinomycetota</taxon>
        <taxon>Actinomycetes</taxon>
        <taxon>Mycobacteriales</taxon>
        <taxon>Nocardiaceae</taxon>
        <taxon>Nocardia</taxon>
    </lineage>
</organism>
<protein>
    <submittedName>
        <fullName evidence="3">Uncharacterized protein</fullName>
    </submittedName>
</protein>
<accession>A0A318K1B8</accession>
<dbReference type="EMBL" id="QJKF01000005">
    <property type="protein sequence ID" value="PXX64068.1"/>
    <property type="molecule type" value="Genomic_DNA"/>
</dbReference>
<feature type="region of interest" description="Disordered" evidence="1">
    <location>
        <begin position="318"/>
        <end position="620"/>
    </location>
</feature>
<keyword evidence="4" id="KW-1185">Reference proteome</keyword>
<evidence type="ECO:0000256" key="1">
    <source>
        <dbReference type="SAM" id="MobiDB-lite"/>
    </source>
</evidence>
<keyword evidence="2" id="KW-0812">Transmembrane</keyword>
<name>A0A318K1B8_9NOCA</name>
<feature type="compositionally biased region" description="Low complexity" evidence="1">
    <location>
        <begin position="346"/>
        <end position="364"/>
    </location>
</feature>
<feature type="transmembrane region" description="Helical" evidence="2">
    <location>
        <begin position="12"/>
        <end position="30"/>
    </location>
</feature>
<evidence type="ECO:0000256" key="2">
    <source>
        <dbReference type="SAM" id="Phobius"/>
    </source>
</evidence>
<evidence type="ECO:0000313" key="4">
    <source>
        <dbReference type="Proteomes" id="UP000247569"/>
    </source>
</evidence>
<feature type="compositionally biased region" description="Basic and acidic residues" evidence="1">
    <location>
        <begin position="425"/>
        <end position="448"/>
    </location>
</feature>
<gene>
    <name evidence="3" type="ORF">DFR70_105250</name>
</gene>
<dbReference type="AlphaFoldDB" id="A0A318K1B8"/>
<sequence>MPAPAGTSTALRLARIAALVLGSLLFLYACENSKSALLADKWVEVVISGALLAAGLGAAWFEIKLTDYGEGGEVRGGRAAGHRTADARGPDERREFLVESEGWSMRTRIGRSGDLIFHGHDLGGTYPGYEWMWIFHHDTFPDIRAALGDDEGDILDLLEEVVPQLDRHGRRDPGAWLRTHDIPATYREKGVSATQETRKLPIMRPGLPVSRRGEVVSPRGHRKEPAGRSRRVGRTEPVGDSAAVPTYESARSRREAVAPAKSRYEDGVPARVVRDESNSARSQGYSAASAREDLRFTRSMYEEAPASPRWEVDAAAKYEEPAQAPSRWDNEPAPRHEAPGSRPWWEGDAATGYGAATTGYEEAGPAQSMWDNEPAPRYEAPSARSRWEADPTRYEAPSPPLSRWDESAARYAEPVPAQPVWEPDPAPHHEEPAPRWPVREETARPPLERRKRSRSAQPAPRLDDAAQSHFEDPAETRARRQRLDAIQAQLERSSAPPEEPRSYRRETAEPHYDSRRADPDEFLPRQRRGSSVVPHDYPAATRYDQPDSQDSAPPAAPSRPERSMPRRRQPPPDRHDEHPQSWNNQPPPEPPTRRRRSSQPPNPASSGRHAAPQGARPPWQ</sequence>
<reference evidence="3 4" key="1">
    <citation type="submission" date="2018-05" db="EMBL/GenBank/DDBJ databases">
        <title>Genomic Encyclopedia of Type Strains, Phase IV (KMG-IV): sequencing the most valuable type-strain genomes for metagenomic binning, comparative biology and taxonomic classification.</title>
        <authorList>
            <person name="Goeker M."/>
        </authorList>
    </citation>
    <scope>NUCLEOTIDE SEQUENCE [LARGE SCALE GENOMIC DNA]</scope>
    <source>
        <strain evidence="3 4">DSM 44704</strain>
    </source>
</reference>
<feature type="compositionally biased region" description="Basic and acidic residues" evidence="1">
    <location>
        <begin position="559"/>
        <end position="579"/>
    </location>
</feature>
<feature type="compositionally biased region" description="Basic and acidic residues" evidence="1">
    <location>
        <begin position="250"/>
        <end position="278"/>
    </location>
</feature>
<feature type="compositionally biased region" description="Basic and acidic residues" evidence="1">
    <location>
        <begin position="498"/>
        <end position="524"/>
    </location>
</feature>
<feature type="transmembrane region" description="Helical" evidence="2">
    <location>
        <begin position="42"/>
        <end position="61"/>
    </location>
</feature>